<dbReference type="EMBL" id="WIEZ01000015">
    <property type="protein sequence ID" value="NKM48325.1"/>
    <property type="molecule type" value="Genomic_DNA"/>
</dbReference>
<dbReference type="GO" id="GO:0005524">
    <property type="term" value="F:ATP binding"/>
    <property type="evidence" value="ECO:0007669"/>
    <property type="project" value="UniProtKB-KW"/>
</dbReference>
<sequence>MTVNAIRLRGVGKSYGPTRALADVSLDIEAGTVHALLGENGAGKSTLIKILTGVLAPDTGTVDLFDERLDHAGPQAAQTLGLATVFQELSLVPHLSVEDNLFLSNPPRSKFGWIDRRRQRAESRHWLDLVGLGDIHPGTHVGQLSLTQKQLLEIAKGLAKRPRILLLDEATASLPGNDVDRLFNIIAEARREGLTVIYISHRMTEIERIADRCSVLRNGQLIETFDARSRSHDEICRMLAGREISQVFPPRRPVPADAPIVLDVSELSAVDKVRNISFALRQGEVLGIGGLEGQGQKELLQALYGAIRTAAGSVTLDGKPFKPAGPAAAIAGQRPVMLLPEDRKTDGLLLAESIRDNMLLSVTGKLSRYGLRDQAAETACSRAITQKLAIKIASPDAPVSSLSGGNQQKVLLARLLLNEPAVYILMDPTRGIDVGTKQEIYSLIRELADRGAAVLFLTTDFEELIGMCDRVLVLYGGVIRREFTGDAINEVNIMEASLNMMRPEIARNSTDTEIRP</sequence>
<dbReference type="InterPro" id="IPR003439">
    <property type="entry name" value="ABC_transporter-like_ATP-bd"/>
</dbReference>
<dbReference type="SMART" id="SM00382">
    <property type="entry name" value="AAA"/>
    <property type="match status" value="1"/>
</dbReference>
<evidence type="ECO:0000256" key="6">
    <source>
        <dbReference type="ARBA" id="ARBA00022741"/>
    </source>
</evidence>
<dbReference type="CDD" id="cd03216">
    <property type="entry name" value="ABC_Carb_Monos_I"/>
    <property type="match status" value="1"/>
</dbReference>
<keyword evidence="6" id="KW-0547">Nucleotide-binding</keyword>
<dbReference type="InterPro" id="IPR017871">
    <property type="entry name" value="ABC_transporter-like_CS"/>
</dbReference>
<accession>A0A8I2GXE6</accession>
<dbReference type="InterPro" id="IPR050107">
    <property type="entry name" value="ABC_carbohydrate_import_ATPase"/>
</dbReference>
<protein>
    <submittedName>
        <fullName evidence="11">ATP-binding cassette domain-containing protein</fullName>
    </submittedName>
</protein>
<feature type="domain" description="ABC transporter" evidence="10">
    <location>
        <begin position="6"/>
        <end position="243"/>
    </location>
</feature>
<dbReference type="CDD" id="cd03215">
    <property type="entry name" value="ABC_Carb_Monos_II"/>
    <property type="match status" value="1"/>
</dbReference>
<organism evidence="11 12">
    <name type="scientific">Rhizobium leguminosarum bv. viciae</name>
    <dbReference type="NCBI Taxonomy" id="387"/>
    <lineage>
        <taxon>Bacteria</taxon>
        <taxon>Pseudomonadati</taxon>
        <taxon>Pseudomonadota</taxon>
        <taxon>Alphaproteobacteria</taxon>
        <taxon>Hyphomicrobiales</taxon>
        <taxon>Rhizobiaceae</taxon>
        <taxon>Rhizobium/Agrobacterium group</taxon>
        <taxon>Rhizobium</taxon>
    </lineage>
</organism>
<evidence type="ECO:0000256" key="2">
    <source>
        <dbReference type="ARBA" id="ARBA00022448"/>
    </source>
</evidence>
<keyword evidence="4" id="KW-0762">Sugar transport</keyword>
<comment type="caution">
    <text evidence="11">The sequence shown here is derived from an EMBL/GenBank/DDBJ whole genome shotgun (WGS) entry which is preliminary data.</text>
</comment>
<dbReference type="InterPro" id="IPR003593">
    <property type="entry name" value="AAA+_ATPase"/>
</dbReference>
<keyword evidence="2" id="KW-0813">Transport</keyword>
<evidence type="ECO:0000256" key="4">
    <source>
        <dbReference type="ARBA" id="ARBA00022597"/>
    </source>
</evidence>
<dbReference type="PANTHER" id="PTHR43790">
    <property type="entry name" value="CARBOHYDRATE TRANSPORT ATP-BINDING PROTEIN MG119-RELATED"/>
    <property type="match status" value="1"/>
</dbReference>
<name>A0A8I2GXE6_RHILV</name>
<dbReference type="PROSITE" id="PS00211">
    <property type="entry name" value="ABC_TRANSPORTER_1"/>
    <property type="match status" value="1"/>
</dbReference>
<comment type="similarity">
    <text evidence="1">Belongs to the ABC transporter superfamily.</text>
</comment>
<keyword evidence="7 11" id="KW-0067">ATP-binding</keyword>
<dbReference type="SUPFAM" id="SSF52540">
    <property type="entry name" value="P-loop containing nucleoside triphosphate hydrolases"/>
    <property type="match status" value="2"/>
</dbReference>
<dbReference type="PANTHER" id="PTHR43790:SF3">
    <property type="entry name" value="D-ALLOSE IMPORT ATP-BINDING PROTEIN ALSA-RELATED"/>
    <property type="match status" value="1"/>
</dbReference>
<evidence type="ECO:0000256" key="9">
    <source>
        <dbReference type="ARBA" id="ARBA00023136"/>
    </source>
</evidence>
<dbReference type="Pfam" id="PF00005">
    <property type="entry name" value="ABC_tran"/>
    <property type="match status" value="2"/>
</dbReference>
<dbReference type="GO" id="GO:0016887">
    <property type="term" value="F:ATP hydrolysis activity"/>
    <property type="evidence" value="ECO:0007669"/>
    <property type="project" value="InterPro"/>
</dbReference>
<dbReference type="InterPro" id="IPR027417">
    <property type="entry name" value="P-loop_NTPase"/>
</dbReference>
<gene>
    <name evidence="11" type="ORF">GFL91_25820</name>
</gene>
<dbReference type="Proteomes" id="UP000662259">
    <property type="component" value="Unassembled WGS sequence"/>
</dbReference>
<reference evidence="11" key="1">
    <citation type="submission" date="2019-10" db="EMBL/GenBank/DDBJ databases">
        <title>Rhizobium leguminosarum symbiovar viciae collection.</title>
        <authorList>
            <person name="Boivin S."/>
            <person name="Lepetit M."/>
        </authorList>
    </citation>
    <scope>NUCLEOTIDE SEQUENCE</scope>
    <source>
        <strain evidence="11">L143</strain>
    </source>
</reference>
<evidence type="ECO:0000313" key="12">
    <source>
        <dbReference type="Proteomes" id="UP000662259"/>
    </source>
</evidence>
<proteinExistence type="inferred from homology"/>
<keyword evidence="5" id="KW-0677">Repeat</keyword>
<dbReference type="PROSITE" id="PS50893">
    <property type="entry name" value="ABC_TRANSPORTER_2"/>
    <property type="match status" value="2"/>
</dbReference>
<dbReference type="Gene3D" id="3.40.50.300">
    <property type="entry name" value="P-loop containing nucleotide triphosphate hydrolases"/>
    <property type="match status" value="2"/>
</dbReference>
<evidence type="ECO:0000256" key="1">
    <source>
        <dbReference type="ARBA" id="ARBA00005417"/>
    </source>
</evidence>
<feature type="domain" description="ABC transporter" evidence="10">
    <location>
        <begin position="256"/>
        <end position="501"/>
    </location>
</feature>
<dbReference type="RefSeq" id="WP_168267428.1">
    <property type="nucleotide sequence ID" value="NZ_WIEC01000010.1"/>
</dbReference>
<evidence type="ECO:0000256" key="8">
    <source>
        <dbReference type="ARBA" id="ARBA00022967"/>
    </source>
</evidence>
<evidence type="ECO:0000256" key="3">
    <source>
        <dbReference type="ARBA" id="ARBA00022475"/>
    </source>
</evidence>
<evidence type="ECO:0000313" key="11">
    <source>
        <dbReference type="EMBL" id="NKM48325.1"/>
    </source>
</evidence>
<keyword evidence="9" id="KW-0472">Membrane</keyword>
<evidence type="ECO:0000256" key="7">
    <source>
        <dbReference type="ARBA" id="ARBA00022840"/>
    </source>
</evidence>
<keyword evidence="8" id="KW-1278">Translocase</keyword>
<evidence type="ECO:0000256" key="5">
    <source>
        <dbReference type="ARBA" id="ARBA00022737"/>
    </source>
</evidence>
<evidence type="ECO:0000259" key="10">
    <source>
        <dbReference type="PROSITE" id="PS50893"/>
    </source>
</evidence>
<dbReference type="AlphaFoldDB" id="A0A8I2GXE6"/>
<keyword evidence="3" id="KW-1003">Cell membrane</keyword>